<dbReference type="RefSeq" id="WP_005776917.1">
    <property type="nucleotide sequence ID" value="NZ_CP054003.1"/>
</dbReference>
<gene>
    <name evidence="1" type="ORF">FOC69_05745</name>
</gene>
<proteinExistence type="predicted"/>
<dbReference type="EMBL" id="CP054003">
    <property type="protein sequence ID" value="QKH83882.1"/>
    <property type="molecule type" value="Genomic_DNA"/>
</dbReference>
<dbReference type="Proteomes" id="UP000501467">
    <property type="component" value="Chromosome"/>
</dbReference>
<evidence type="ECO:0000313" key="1">
    <source>
        <dbReference type="EMBL" id="QKH83882.1"/>
    </source>
</evidence>
<evidence type="ECO:0000313" key="2">
    <source>
        <dbReference type="Proteomes" id="UP000501467"/>
    </source>
</evidence>
<sequence length="142" mass="15661">MEVNFNSNEYVWADIIVVLLGREVTGLRGVEYKVKSQMEALFASGRKARGIQRGKKEYEGTITLLQSELIALDRAAQEKGYEDISDISFDVIVSYVPASGVVTTDKIIGVSFTEIPRGMKEGDLKMEVALPFIALDVVSNVL</sequence>
<organism evidence="1 2">
    <name type="scientific">Bacteroides fragilis</name>
    <dbReference type="NCBI Taxonomy" id="817"/>
    <lineage>
        <taxon>Bacteria</taxon>
        <taxon>Pseudomonadati</taxon>
        <taxon>Bacteroidota</taxon>
        <taxon>Bacteroidia</taxon>
        <taxon>Bacteroidales</taxon>
        <taxon>Bacteroidaceae</taxon>
        <taxon>Bacteroides</taxon>
    </lineage>
</organism>
<protein>
    <submittedName>
        <fullName evidence="1">Uncharacterized protein</fullName>
    </submittedName>
</protein>
<name>A0AAP9SVU8_BACFG</name>
<dbReference type="AlphaFoldDB" id="A0AAP9SVU8"/>
<accession>A0AAP9SVU8</accession>
<reference evidence="1 2" key="1">
    <citation type="submission" date="2020-05" db="EMBL/GenBank/DDBJ databases">
        <title>FDA dAtabase for Regulatory Grade micrObial Sequences (FDA-ARGOS): Supporting development and validation of Infectious Disease Dx tests.</title>
        <authorList>
            <person name="Bojja K."/>
            <person name="Kessler A."/>
            <person name="Tallon L."/>
            <person name="Sadzewicz L."/>
            <person name="Zhao X."/>
            <person name="Vavikolanu K."/>
            <person name="Mehta A."/>
            <person name="Aluvathingal J."/>
            <person name="Nadendla S."/>
            <person name="Myers T."/>
            <person name="Yan Y."/>
            <person name="Sichtig H."/>
        </authorList>
    </citation>
    <scope>NUCLEOTIDE SEQUENCE [LARGE SCALE GENOMIC DNA]</scope>
    <source>
        <strain evidence="1 2">FDAARGOS_763</strain>
    </source>
</reference>